<comment type="similarity">
    <text evidence="2 6">Belongs to the DP1 family.</text>
</comment>
<dbReference type="PANTHER" id="PTHR12300">
    <property type="entry name" value="HVA22-LIKE PROTEINS"/>
    <property type="match status" value="1"/>
</dbReference>
<keyword evidence="3" id="KW-0812">Transmembrane</keyword>
<dbReference type="PANTHER" id="PTHR12300:SF161">
    <property type="entry name" value="RECEPTOR EXPRESSION-ENHANCING PROTEIN"/>
    <property type="match status" value="1"/>
</dbReference>
<dbReference type="OrthoDB" id="434647at2759"/>
<comment type="subcellular location">
    <subcellularLocation>
        <location evidence="1 6">Membrane</location>
        <topology evidence="1 6">Multi-pass membrane protein</topology>
    </subcellularLocation>
</comment>
<evidence type="ECO:0000256" key="4">
    <source>
        <dbReference type="ARBA" id="ARBA00022989"/>
    </source>
</evidence>
<evidence type="ECO:0000256" key="5">
    <source>
        <dbReference type="ARBA" id="ARBA00023136"/>
    </source>
</evidence>
<evidence type="ECO:0000256" key="3">
    <source>
        <dbReference type="ARBA" id="ARBA00022692"/>
    </source>
</evidence>
<keyword evidence="9" id="KW-1185">Reference proteome</keyword>
<accession>A0A165C9A1</accession>
<evidence type="ECO:0000256" key="6">
    <source>
        <dbReference type="RuleBase" id="RU362006"/>
    </source>
</evidence>
<gene>
    <name evidence="8" type="ORF">LAESUDRAFT_407438</name>
</gene>
<evidence type="ECO:0000256" key="7">
    <source>
        <dbReference type="SAM" id="MobiDB-lite"/>
    </source>
</evidence>
<feature type="compositionally biased region" description="Low complexity" evidence="7">
    <location>
        <begin position="244"/>
        <end position="267"/>
    </location>
</feature>
<dbReference type="GeneID" id="63819365"/>
<protein>
    <recommendedName>
        <fullName evidence="6">Protein YOP1</fullName>
    </recommendedName>
</protein>
<dbReference type="RefSeq" id="XP_040760162.1">
    <property type="nucleotide sequence ID" value="XM_040902334.1"/>
</dbReference>
<reference evidence="8 9" key="1">
    <citation type="journal article" date="2016" name="Mol. Biol. Evol.">
        <title>Comparative Genomics of Early-Diverging Mushroom-Forming Fungi Provides Insights into the Origins of Lignocellulose Decay Capabilities.</title>
        <authorList>
            <person name="Nagy L.G."/>
            <person name="Riley R."/>
            <person name="Tritt A."/>
            <person name="Adam C."/>
            <person name="Daum C."/>
            <person name="Floudas D."/>
            <person name="Sun H."/>
            <person name="Yadav J.S."/>
            <person name="Pangilinan J."/>
            <person name="Larsson K.H."/>
            <person name="Matsuura K."/>
            <person name="Barry K."/>
            <person name="Labutti K."/>
            <person name="Kuo R."/>
            <person name="Ohm R.A."/>
            <person name="Bhattacharya S.S."/>
            <person name="Shirouzu T."/>
            <person name="Yoshinaga Y."/>
            <person name="Martin F.M."/>
            <person name="Grigoriev I.V."/>
            <person name="Hibbett D.S."/>
        </authorList>
    </citation>
    <scope>NUCLEOTIDE SEQUENCE [LARGE SCALE GENOMIC DNA]</scope>
    <source>
        <strain evidence="8 9">93-53</strain>
    </source>
</reference>
<dbReference type="GO" id="GO:0016020">
    <property type="term" value="C:membrane"/>
    <property type="evidence" value="ECO:0007669"/>
    <property type="project" value="UniProtKB-SubCell"/>
</dbReference>
<evidence type="ECO:0000256" key="1">
    <source>
        <dbReference type="ARBA" id="ARBA00004141"/>
    </source>
</evidence>
<dbReference type="Proteomes" id="UP000076871">
    <property type="component" value="Unassembled WGS sequence"/>
</dbReference>
<dbReference type="InterPro" id="IPR004345">
    <property type="entry name" value="TB2_DP1_HVA22"/>
</dbReference>
<evidence type="ECO:0000313" key="9">
    <source>
        <dbReference type="Proteomes" id="UP000076871"/>
    </source>
</evidence>
<keyword evidence="4" id="KW-1133">Transmembrane helix</keyword>
<keyword evidence="5" id="KW-0472">Membrane</keyword>
<dbReference type="InParanoid" id="A0A165C9A1"/>
<feature type="region of interest" description="Disordered" evidence="7">
    <location>
        <begin position="233"/>
        <end position="267"/>
    </location>
</feature>
<evidence type="ECO:0000256" key="2">
    <source>
        <dbReference type="ARBA" id="ARBA00008573"/>
    </source>
</evidence>
<dbReference type="Pfam" id="PF03134">
    <property type="entry name" value="TB2_DP1_HVA22"/>
    <property type="match status" value="1"/>
</dbReference>
<evidence type="ECO:0000313" key="8">
    <source>
        <dbReference type="EMBL" id="KZT02422.1"/>
    </source>
</evidence>
<dbReference type="EMBL" id="KV427652">
    <property type="protein sequence ID" value="KZT02422.1"/>
    <property type="molecule type" value="Genomic_DNA"/>
</dbReference>
<proteinExistence type="inferred from homology"/>
<dbReference type="AlphaFoldDB" id="A0A165C9A1"/>
<sequence>MAQCLPISGNRSSLMWHYLPDAQTGCARTRIPSFLYHVAGLQVSRSISSSCLCRYLHSGDMFTMISNLTCAWFAFMLPCYSTWKSLSHRPVSEPELERWMMYWSVMGAFVAFEYVVEWLVDWLPFYYEAKTVFLLFLSLPQTQGSTWVYTAFMHPFFTVKEADIDAGIDAAQSNLLTYSQERLTALVQYGLKLAGQARAEKEQSGVASSSALDMAKGLLSAFNPSVIQTAVATVDQRPAPSHASSTTSVNSMESTTSSDSSSTSDSL</sequence>
<name>A0A165C9A1_9APHY</name>
<organism evidence="8 9">
    <name type="scientific">Laetiporus sulphureus 93-53</name>
    <dbReference type="NCBI Taxonomy" id="1314785"/>
    <lineage>
        <taxon>Eukaryota</taxon>
        <taxon>Fungi</taxon>
        <taxon>Dikarya</taxon>
        <taxon>Basidiomycota</taxon>
        <taxon>Agaricomycotina</taxon>
        <taxon>Agaricomycetes</taxon>
        <taxon>Polyporales</taxon>
        <taxon>Laetiporus</taxon>
    </lineage>
</organism>